<dbReference type="Pfam" id="PF00474">
    <property type="entry name" value="SSF"/>
    <property type="match status" value="2"/>
</dbReference>
<reference evidence="8 9" key="1">
    <citation type="submission" date="2019-02" db="EMBL/GenBank/DDBJ databases">
        <title>Deep-cultivation of Planctomycetes and their phenomic and genomic characterization uncovers novel biology.</title>
        <authorList>
            <person name="Wiegand S."/>
            <person name="Jogler M."/>
            <person name="Boedeker C."/>
            <person name="Pinto D."/>
            <person name="Vollmers J."/>
            <person name="Rivas-Marin E."/>
            <person name="Kohn T."/>
            <person name="Peeters S.H."/>
            <person name="Heuer A."/>
            <person name="Rast P."/>
            <person name="Oberbeckmann S."/>
            <person name="Bunk B."/>
            <person name="Jeske O."/>
            <person name="Meyerdierks A."/>
            <person name="Storesund J.E."/>
            <person name="Kallscheuer N."/>
            <person name="Luecker S."/>
            <person name="Lage O.M."/>
            <person name="Pohl T."/>
            <person name="Merkel B.J."/>
            <person name="Hornburger P."/>
            <person name="Mueller R.-W."/>
            <person name="Bruemmer F."/>
            <person name="Labrenz M."/>
            <person name="Spormann A.M."/>
            <person name="Op den Camp H."/>
            <person name="Overmann J."/>
            <person name="Amann R."/>
            <person name="Jetten M.S.M."/>
            <person name="Mascher T."/>
            <person name="Medema M.H."/>
            <person name="Devos D.P."/>
            <person name="Kaster A.-K."/>
            <person name="Ovreas L."/>
            <person name="Rohde M."/>
            <person name="Galperin M.Y."/>
            <person name="Jogler C."/>
        </authorList>
    </citation>
    <scope>NUCLEOTIDE SEQUENCE [LARGE SCALE GENOMIC DNA]</scope>
    <source>
        <strain evidence="8 9">Pla175</strain>
    </source>
</reference>
<evidence type="ECO:0000256" key="6">
    <source>
        <dbReference type="RuleBase" id="RU362091"/>
    </source>
</evidence>
<feature type="transmembrane region" description="Helical" evidence="7">
    <location>
        <begin position="477"/>
        <end position="501"/>
    </location>
</feature>
<feature type="transmembrane region" description="Helical" evidence="7">
    <location>
        <begin position="553"/>
        <end position="577"/>
    </location>
</feature>
<dbReference type="NCBIfam" id="TIGR00813">
    <property type="entry name" value="sss"/>
    <property type="match status" value="1"/>
</dbReference>
<protein>
    <submittedName>
        <fullName evidence="8">Sodium/glucose cotransporter</fullName>
    </submittedName>
</protein>
<feature type="transmembrane region" description="Helical" evidence="7">
    <location>
        <begin position="6"/>
        <end position="24"/>
    </location>
</feature>
<feature type="transmembrane region" description="Helical" evidence="7">
    <location>
        <begin position="301"/>
        <end position="326"/>
    </location>
</feature>
<keyword evidence="9" id="KW-1185">Reference proteome</keyword>
<keyword evidence="4 7" id="KW-1133">Transmembrane helix</keyword>
<gene>
    <name evidence="8" type="primary">sglT_10</name>
    <name evidence="8" type="ORF">Pla175_51470</name>
</gene>
<feature type="transmembrane region" description="Helical" evidence="7">
    <location>
        <begin position="522"/>
        <end position="541"/>
    </location>
</feature>
<dbReference type="PROSITE" id="PS50283">
    <property type="entry name" value="NA_SOLUT_SYMP_3"/>
    <property type="match status" value="1"/>
</dbReference>
<evidence type="ECO:0000256" key="4">
    <source>
        <dbReference type="ARBA" id="ARBA00022989"/>
    </source>
</evidence>
<evidence type="ECO:0000256" key="5">
    <source>
        <dbReference type="ARBA" id="ARBA00023136"/>
    </source>
</evidence>
<evidence type="ECO:0000256" key="3">
    <source>
        <dbReference type="ARBA" id="ARBA00022692"/>
    </source>
</evidence>
<evidence type="ECO:0000313" key="9">
    <source>
        <dbReference type="Proteomes" id="UP000317429"/>
    </source>
</evidence>
<accession>A0A518DJR5</accession>
<proteinExistence type="inferred from homology"/>
<dbReference type="KEGG" id="pnd:Pla175_51470"/>
<evidence type="ECO:0000256" key="2">
    <source>
        <dbReference type="ARBA" id="ARBA00006434"/>
    </source>
</evidence>
<feature type="transmembrane region" description="Helical" evidence="7">
    <location>
        <begin position="260"/>
        <end position="280"/>
    </location>
</feature>
<feature type="transmembrane region" description="Helical" evidence="7">
    <location>
        <begin position="584"/>
        <end position="604"/>
    </location>
</feature>
<name>A0A518DJR5_9BACT</name>
<evidence type="ECO:0000256" key="7">
    <source>
        <dbReference type="SAM" id="Phobius"/>
    </source>
</evidence>
<organism evidence="8 9">
    <name type="scientific">Pirellulimonas nuda</name>
    <dbReference type="NCBI Taxonomy" id="2528009"/>
    <lineage>
        <taxon>Bacteria</taxon>
        <taxon>Pseudomonadati</taxon>
        <taxon>Planctomycetota</taxon>
        <taxon>Planctomycetia</taxon>
        <taxon>Pirellulales</taxon>
        <taxon>Lacipirellulaceae</taxon>
        <taxon>Pirellulimonas</taxon>
    </lineage>
</organism>
<dbReference type="PANTHER" id="PTHR11819">
    <property type="entry name" value="SOLUTE CARRIER FAMILY 5"/>
    <property type="match status" value="1"/>
</dbReference>
<comment type="similarity">
    <text evidence="2 6">Belongs to the sodium:solute symporter (SSF) (TC 2.A.21) family.</text>
</comment>
<feature type="transmembrane region" description="Helical" evidence="7">
    <location>
        <begin position="45"/>
        <end position="64"/>
    </location>
</feature>
<keyword evidence="5 7" id="KW-0472">Membrane</keyword>
<feature type="transmembrane region" description="Helical" evidence="7">
    <location>
        <begin position="619"/>
        <end position="641"/>
    </location>
</feature>
<dbReference type="Gene3D" id="1.20.1730.10">
    <property type="entry name" value="Sodium/glucose cotransporter"/>
    <property type="match status" value="1"/>
</dbReference>
<sequence>MSPVDIAVFVLFILAVLAVGLLKSRGGSGSEETGAQDYFLAGRGLSWWLVGFSLIAANISTEQFVGMSGNAASHVGLAIASYEWLAAITLVVVAFGFLPYFLRAGIYTMPEFLEYRYNPLARFIMAAATVLIYVLLIAAVTYSGALTVQTLGSRFGSDIALWMPALFIAAIAMIYVVTGGLKASVWADLVQGSALILGGAIIMWLAFERLGEVDEAAMFVSTTSGEVATVPLDPEQGSVERFMKLNNKQLNMFLPMDDHVLPWTALLLGVWIPNFYYWGLNQYITQRTLGSSSLAEGQRGIVFAAYLKLVIPFVVVIPGIIAFNLFSNDMRLEARWDSAGALALYMKANPDTQFVTTVENPDTAAIESQQGPDYVIALYESNDAIKAEKAASPWVLPMTNAAYAATKPADFQVFNFKEDRSWRSVNPALAEEVEAHNERVTGAANEAGKGVSKQALVAYKYDTALGQLLAMLPHNGLFGFVMAALLGAVISSLAAMLNAAASIFTLDLMHKHVTPGASQKTLVTIGRVTVVLLAASAVWLTPKLSDPNLSNSIFTIIQGGQGLVSPGILSVFVFGLLVRRAPRICGAAGLITNMICYGGLWYLAANTQVFRDVPFMNNFLNWMAISFGACLLVLTGLTLVAPLKEPVTFEAKSDINVEGSRGAFVMGLLGILLTIVLYVVFSPLVIAKG</sequence>
<dbReference type="GO" id="GO:0005412">
    <property type="term" value="F:D-glucose:sodium symporter activity"/>
    <property type="evidence" value="ECO:0007669"/>
    <property type="project" value="TreeGrafter"/>
</dbReference>
<dbReference type="OrthoDB" id="9814523at2"/>
<evidence type="ECO:0000313" key="8">
    <source>
        <dbReference type="EMBL" id="QDU91717.1"/>
    </source>
</evidence>
<feature type="transmembrane region" description="Helical" evidence="7">
    <location>
        <begin position="189"/>
        <end position="207"/>
    </location>
</feature>
<comment type="subcellular location">
    <subcellularLocation>
        <location evidence="1">Membrane</location>
        <topology evidence="1">Multi-pass membrane protein</topology>
    </subcellularLocation>
</comment>
<dbReference type="InterPro" id="IPR038377">
    <property type="entry name" value="Na/Glc_symporter_sf"/>
</dbReference>
<evidence type="ECO:0000256" key="1">
    <source>
        <dbReference type="ARBA" id="ARBA00004141"/>
    </source>
</evidence>
<dbReference type="RefSeq" id="WP_145291874.1">
    <property type="nucleotide sequence ID" value="NZ_CP036291.1"/>
</dbReference>
<dbReference type="InterPro" id="IPR001734">
    <property type="entry name" value="Na/solute_symporter"/>
</dbReference>
<dbReference type="GO" id="GO:0005886">
    <property type="term" value="C:plasma membrane"/>
    <property type="evidence" value="ECO:0007669"/>
    <property type="project" value="TreeGrafter"/>
</dbReference>
<dbReference type="EMBL" id="CP036291">
    <property type="protein sequence ID" value="QDU91717.1"/>
    <property type="molecule type" value="Genomic_DNA"/>
</dbReference>
<dbReference type="Proteomes" id="UP000317429">
    <property type="component" value="Chromosome"/>
</dbReference>
<keyword evidence="3 7" id="KW-0812">Transmembrane</keyword>
<dbReference type="PANTHER" id="PTHR11819:SF195">
    <property type="entry name" value="SODIUM_GLUCOSE COTRANSPORTER 4"/>
    <property type="match status" value="1"/>
</dbReference>
<feature type="transmembrane region" description="Helical" evidence="7">
    <location>
        <begin position="159"/>
        <end position="177"/>
    </location>
</feature>
<feature type="transmembrane region" description="Helical" evidence="7">
    <location>
        <begin position="84"/>
        <end position="102"/>
    </location>
</feature>
<dbReference type="AlphaFoldDB" id="A0A518DJR5"/>
<feature type="transmembrane region" description="Helical" evidence="7">
    <location>
        <begin position="123"/>
        <end position="147"/>
    </location>
</feature>
<feature type="transmembrane region" description="Helical" evidence="7">
    <location>
        <begin position="662"/>
        <end position="686"/>
    </location>
</feature>